<feature type="domain" description="ArnT-like N-terminal" evidence="9">
    <location>
        <begin position="135"/>
        <end position="261"/>
    </location>
</feature>
<dbReference type="GO" id="GO:0016763">
    <property type="term" value="F:pentosyltransferase activity"/>
    <property type="evidence" value="ECO:0007669"/>
    <property type="project" value="TreeGrafter"/>
</dbReference>
<feature type="transmembrane region" description="Helical" evidence="8">
    <location>
        <begin position="365"/>
        <end position="389"/>
    </location>
</feature>
<dbReference type="GO" id="GO:0005886">
    <property type="term" value="C:plasma membrane"/>
    <property type="evidence" value="ECO:0007669"/>
    <property type="project" value="UniProtKB-SubCell"/>
</dbReference>
<evidence type="ECO:0000256" key="3">
    <source>
        <dbReference type="ARBA" id="ARBA00022676"/>
    </source>
</evidence>
<feature type="transmembrane region" description="Helical" evidence="8">
    <location>
        <begin position="21"/>
        <end position="40"/>
    </location>
</feature>
<accession>A0A0G1HFP6</accession>
<evidence type="ECO:0000256" key="2">
    <source>
        <dbReference type="ARBA" id="ARBA00022475"/>
    </source>
</evidence>
<comment type="subcellular location">
    <subcellularLocation>
        <location evidence="1">Cell membrane</location>
        <topology evidence="1">Multi-pass membrane protein</topology>
    </subcellularLocation>
</comment>
<evidence type="ECO:0000256" key="1">
    <source>
        <dbReference type="ARBA" id="ARBA00004651"/>
    </source>
</evidence>
<comment type="caution">
    <text evidence="10">The sequence shown here is derived from an EMBL/GenBank/DDBJ whole genome shotgun (WGS) entry which is preliminary data.</text>
</comment>
<dbReference type="GO" id="GO:0006493">
    <property type="term" value="P:protein O-linked glycosylation"/>
    <property type="evidence" value="ECO:0007669"/>
    <property type="project" value="InterPro"/>
</dbReference>
<feature type="transmembrane region" description="Helical" evidence="8">
    <location>
        <begin position="116"/>
        <end position="137"/>
    </location>
</feature>
<evidence type="ECO:0000256" key="6">
    <source>
        <dbReference type="ARBA" id="ARBA00022989"/>
    </source>
</evidence>
<reference evidence="10 11" key="1">
    <citation type="journal article" date="2015" name="Nature">
        <title>rRNA introns, odd ribosomes, and small enigmatic genomes across a large radiation of phyla.</title>
        <authorList>
            <person name="Brown C.T."/>
            <person name="Hug L.A."/>
            <person name="Thomas B.C."/>
            <person name="Sharon I."/>
            <person name="Castelle C.J."/>
            <person name="Singh A."/>
            <person name="Wilkins M.J."/>
            <person name="Williams K.H."/>
            <person name="Banfield J.F."/>
        </authorList>
    </citation>
    <scope>NUCLEOTIDE SEQUENCE [LARGE SCALE GENOMIC DNA]</scope>
</reference>
<dbReference type="GO" id="GO:0009103">
    <property type="term" value="P:lipopolysaccharide biosynthetic process"/>
    <property type="evidence" value="ECO:0007669"/>
    <property type="project" value="UniProtKB-ARBA"/>
</dbReference>
<organism evidence="10 11">
    <name type="scientific">candidate division WWE3 bacterium GW2011_GWA2_44_16</name>
    <dbReference type="NCBI Taxonomy" id="1619110"/>
    <lineage>
        <taxon>Bacteria</taxon>
        <taxon>Katanobacteria</taxon>
    </lineage>
</organism>
<keyword evidence="4" id="KW-0808">Transferase</keyword>
<keyword evidence="3" id="KW-0328">Glycosyltransferase</keyword>
<feature type="transmembrane region" description="Helical" evidence="8">
    <location>
        <begin position="401"/>
        <end position="421"/>
    </location>
</feature>
<evidence type="ECO:0000256" key="7">
    <source>
        <dbReference type="ARBA" id="ARBA00023136"/>
    </source>
</evidence>
<keyword evidence="6 8" id="KW-1133">Transmembrane helix</keyword>
<gene>
    <name evidence="10" type="ORF">UW36_C0007G0009</name>
</gene>
<dbReference type="EMBL" id="LCIA01000007">
    <property type="protein sequence ID" value="KKT45328.1"/>
    <property type="molecule type" value="Genomic_DNA"/>
</dbReference>
<keyword evidence="2" id="KW-1003">Cell membrane</keyword>
<sequence>MWSILGKILLKLTRMKTLFKFKFEILFFVLFLLSRMPFIGQESFNTDVWKWKARIYDFGSGVFNLDFQKTLQKYHPGVTLMWVGTAAVKVEGMYCAIIKCPNESVDPVGAVFALDFFQKLGVVSAIGLILTFAFYPIRKLFGKKYAFVAFTLISFEPFFYALSRVIHLEGLMTAFLLASFAWTFYHLETTKGKALTAGLVLSAIFAALGALTKSSALYIVPFVLLTILYYFRRQLVAAVKVGAFWLLVFVATYVVTWPSMWVQPLKTLDYVLIRGIKETGVEGRHEQIFMGKYTEDPGPFYYIVVGAYRFSPVLLAGILLSLILYKNVLPHFESTKFNRFFVLVLVFALGYLLEITIPTKKLDRYILPALVFLCLNAGFVVTWLLFVVVPKYTARYIKITPAYAPIGVFSLAVLAMGYQTLKLTPDYFAYYNPLAGGLPTGIYALEPKWLIGQGPITEYFANLMANQGLSAFATGESFDNQQNLSNKLTVAFPEKYYTQIWPFIRRIGAWATIEDLTPNALRTRYFVYPVWDDYSSTETRFPLKYINAIYLDGVKLYNVYERTNQQN</sequence>
<dbReference type="GO" id="GO:0000030">
    <property type="term" value="F:mannosyltransferase activity"/>
    <property type="evidence" value="ECO:0007669"/>
    <property type="project" value="InterPro"/>
</dbReference>
<protein>
    <recommendedName>
        <fullName evidence="9">ArnT-like N-terminal domain-containing protein</fullName>
    </recommendedName>
</protein>
<name>A0A0G1HFP6_UNCKA</name>
<evidence type="ECO:0000259" key="9">
    <source>
        <dbReference type="Pfam" id="PF02366"/>
    </source>
</evidence>
<evidence type="ECO:0000256" key="8">
    <source>
        <dbReference type="SAM" id="Phobius"/>
    </source>
</evidence>
<evidence type="ECO:0000256" key="4">
    <source>
        <dbReference type="ARBA" id="ARBA00022679"/>
    </source>
</evidence>
<dbReference type="STRING" id="1619110.UW36_C0007G0009"/>
<evidence type="ECO:0000313" key="11">
    <source>
        <dbReference type="Proteomes" id="UP000034128"/>
    </source>
</evidence>
<keyword evidence="7 8" id="KW-0472">Membrane</keyword>
<dbReference type="AlphaFoldDB" id="A0A0G1HFP6"/>
<feature type="transmembrane region" description="Helical" evidence="8">
    <location>
        <begin position="168"/>
        <end position="187"/>
    </location>
</feature>
<feature type="transmembrane region" description="Helical" evidence="8">
    <location>
        <begin position="300"/>
        <end position="325"/>
    </location>
</feature>
<dbReference type="PANTHER" id="PTHR33908">
    <property type="entry name" value="MANNOSYLTRANSFERASE YKCB-RELATED"/>
    <property type="match status" value="1"/>
</dbReference>
<evidence type="ECO:0000313" key="10">
    <source>
        <dbReference type="EMBL" id="KKT45328.1"/>
    </source>
</evidence>
<keyword evidence="5 8" id="KW-0812">Transmembrane</keyword>
<dbReference type="Proteomes" id="UP000034128">
    <property type="component" value="Unassembled WGS sequence"/>
</dbReference>
<evidence type="ECO:0000256" key="5">
    <source>
        <dbReference type="ARBA" id="ARBA00022692"/>
    </source>
</evidence>
<proteinExistence type="predicted"/>
<feature type="transmembrane region" description="Helical" evidence="8">
    <location>
        <begin position="337"/>
        <end position="353"/>
    </location>
</feature>
<dbReference type="InterPro" id="IPR050297">
    <property type="entry name" value="LipidA_mod_glycosyltrf_83"/>
</dbReference>
<dbReference type="PANTHER" id="PTHR33908:SF11">
    <property type="entry name" value="MEMBRANE PROTEIN"/>
    <property type="match status" value="1"/>
</dbReference>
<feature type="transmembrane region" description="Helical" evidence="8">
    <location>
        <begin position="243"/>
        <end position="262"/>
    </location>
</feature>
<dbReference type="InterPro" id="IPR003342">
    <property type="entry name" value="ArnT-like_N"/>
</dbReference>
<dbReference type="Pfam" id="PF02366">
    <property type="entry name" value="PMT"/>
    <property type="match status" value="1"/>
</dbReference>